<dbReference type="GO" id="GO:0005886">
    <property type="term" value="C:plasma membrane"/>
    <property type="evidence" value="ECO:0000318"/>
    <property type="project" value="GO_Central"/>
</dbReference>
<evidence type="ECO:0000256" key="14">
    <source>
        <dbReference type="ARBA" id="ARBA00079958"/>
    </source>
</evidence>
<dbReference type="FunFam" id="1.20.1070.10:FF:000227">
    <property type="entry name" value="Pyroglutamylated RFamide peptide receptor a"/>
    <property type="match status" value="1"/>
</dbReference>
<keyword evidence="20" id="KW-1185">Reference proteome</keyword>
<dbReference type="PRINTS" id="PR00237">
    <property type="entry name" value="GPCRRHODOPSN"/>
</dbReference>
<keyword evidence="8 17" id="KW-0675">Receptor</keyword>
<protein>
    <recommendedName>
        <fullName evidence="12">Pyroglutamylated RF-amide peptide receptor</fullName>
    </recommendedName>
    <alternativeName>
        <fullName evidence="13">AQ27</fullName>
    </alternativeName>
    <alternativeName>
        <fullName evidence="15">G-protein coupled receptor 103</fullName>
    </alternativeName>
    <alternativeName>
        <fullName evidence="14">Orexigenic neuropeptide QRFP receptor</fullName>
    </alternativeName>
    <alternativeName>
        <fullName evidence="16">SP9155</fullName>
    </alternativeName>
</protein>
<dbReference type="RGD" id="1560028">
    <property type="gene designation" value="Qrfprl"/>
</dbReference>
<keyword evidence="6 17" id="KW-0297">G-protein coupled receptor</keyword>
<evidence type="ECO:0000256" key="2">
    <source>
        <dbReference type="ARBA" id="ARBA00010663"/>
    </source>
</evidence>
<proteinExistence type="inferred from homology"/>
<dbReference type="FunCoup" id="A0A8I6AD76">
    <property type="interactions" value="105"/>
</dbReference>
<dbReference type="InterPro" id="IPR017452">
    <property type="entry name" value="GPCR_Rhodpsn_7TM"/>
</dbReference>
<evidence type="ECO:0000256" key="5">
    <source>
        <dbReference type="ARBA" id="ARBA00022989"/>
    </source>
</evidence>
<dbReference type="GO" id="GO:0004930">
    <property type="term" value="F:G protein-coupled receptor activity"/>
    <property type="evidence" value="ECO:0000318"/>
    <property type="project" value="GO_Central"/>
</dbReference>
<evidence type="ECO:0000256" key="16">
    <source>
        <dbReference type="ARBA" id="ARBA00082238"/>
    </source>
</evidence>
<dbReference type="InterPro" id="IPR000611">
    <property type="entry name" value="NPY_rcpt"/>
</dbReference>
<dbReference type="OMA" id="DIKWCEQ"/>
<evidence type="ECO:0000259" key="18">
    <source>
        <dbReference type="PROSITE" id="PS50262"/>
    </source>
</evidence>
<dbReference type="AGR" id="RGD:1560028"/>
<evidence type="ECO:0000256" key="12">
    <source>
        <dbReference type="ARBA" id="ARBA00070590"/>
    </source>
</evidence>
<dbReference type="GeneTree" id="ENSGT01150000286926"/>
<keyword evidence="5" id="KW-1133">Transmembrane helix</keyword>
<name>A0A8I6AD76_RAT</name>
<comment type="subcellular location">
    <subcellularLocation>
        <location evidence="1">Cell membrane</location>
        <topology evidence="1">Multi-pass membrane protein</topology>
    </subcellularLocation>
</comment>
<keyword evidence="4 17" id="KW-0812">Transmembrane</keyword>
<evidence type="ECO:0000256" key="3">
    <source>
        <dbReference type="ARBA" id="ARBA00022475"/>
    </source>
</evidence>
<dbReference type="PROSITE" id="PS00237">
    <property type="entry name" value="G_PROTEIN_RECEP_F1_1"/>
    <property type="match status" value="1"/>
</dbReference>
<evidence type="ECO:0000256" key="6">
    <source>
        <dbReference type="ARBA" id="ARBA00023040"/>
    </source>
</evidence>
<dbReference type="Gene3D" id="1.20.1070.10">
    <property type="entry name" value="Rhodopsin 7-helix transmembrane proteins"/>
    <property type="match status" value="1"/>
</dbReference>
<dbReference type="Pfam" id="PF00001">
    <property type="entry name" value="7tm_1"/>
    <property type="match status" value="1"/>
</dbReference>
<dbReference type="PANTHER" id="PTHR45695">
    <property type="entry name" value="LEUCOKININ RECEPTOR-RELATED"/>
    <property type="match status" value="1"/>
</dbReference>
<dbReference type="Proteomes" id="UP000002494">
    <property type="component" value="Chromosome 4"/>
</dbReference>
<dbReference type="SMR" id="A0A8I6AD76"/>
<dbReference type="CDD" id="cd15205">
    <property type="entry name" value="7tmA_QRFPR"/>
    <property type="match status" value="1"/>
</dbReference>
<gene>
    <name evidence="19 21" type="primary">Qrfprl</name>
    <name evidence="21" type="synonym">RGD1560028</name>
</gene>
<evidence type="ECO:0000313" key="19">
    <source>
        <dbReference type="Ensembl" id="ENSRNOP00000090134.1"/>
    </source>
</evidence>
<dbReference type="CTD" id="243407"/>
<sequence>MSWNLTAEQLSALLQLHNLTRAQFIARYGLRPLVLTPQLPARARLALLLAGLLIFALALFGNALVVYVVTRSKAMRTVTNIFICSLALSDLLIVFFCIPVTMLQNVSDTWLGGAFICKMVPFVQCTAVVTEILTMTCIAVERHQGLVHPFKMKQQYTNQRAFTMLGVVWLVAIIIGSPMWHVQRLEIKYDFLYEKEHICCLEEWSSPVHQKIYTTFILVTLFLLPLLLLSVLYGKIGYELWIKKRVGDGSVLRTIHGKEMFKIARKKKRAVIMMVTVVVLFAVCWAPFHVVHMMIEYSNFEKEYDEVTIKMIFAIVQIIGFFNSICNPIVYALMNENFKKNFVSAVCYCVIKETPSPAQRHGSLGAIVMHRRVKLAVGENPVEIKGEAFGGSNMDIKWCEQPEKKKKSQMASCPL</sequence>
<feature type="domain" description="G-protein coupled receptors family 1 profile" evidence="18">
    <location>
        <begin position="61"/>
        <end position="331"/>
    </location>
</feature>
<dbReference type="GO" id="GO:0007186">
    <property type="term" value="P:G protein-coupled receptor signaling pathway"/>
    <property type="evidence" value="ECO:0000318"/>
    <property type="project" value="GO_Central"/>
</dbReference>
<evidence type="ECO:0000256" key="4">
    <source>
        <dbReference type="ARBA" id="ARBA00022692"/>
    </source>
</evidence>
<dbReference type="RefSeq" id="NP_001102709.1">
    <property type="nucleotide sequence ID" value="NM_001109239.1"/>
</dbReference>
<evidence type="ECO:0000256" key="7">
    <source>
        <dbReference type="ARBA" id="ARBA00023136"/>
    </source>
</evidence>
<organism evidence="19 20">
    <name type="scientific">Rattus norvegicus</name>
    <name type="common">Rat</name>
    <dbReference type="NCBI Taxonomy" id="10116"/>
    <lineage>
        <taxon>Eukaryota</taxon>
        <taxon>Metazoa</taxon>
        <taxon>Chordata</taxon>
        <taxon>Craniata</taxon>
        <taxon>Vertebrata</taxon>
        <taxon>Euteleostomi</taxon>
        <taxon>Mammalia</taxon>
        <taxon>Eutheria</taxon>
        <taxon>Euarchontoglires</taxon>
        <taxon>Glires</taxon>
        <taxon>Rodentia</taxon>
        <taxon>Myomorpha</taxon>
        <taxon>Muroidea</taxon>
        <taxon>Muridae</taxon>
        <taxon>Murinae</taxon>
        <taxon>Rattus</taxon>
    </lineage>
</organism>
<dbReference type="AlphaFoldDB" id="A0A8I6AD76"/>
<dbReference type="Reactome" id="R-RNO-389397">
    <property type="pathway name" value="Orexin and neuropeptides FF and QRFP bind to their respective receptors"/>
</dbReference>
<evidence type="ECO:0000256" key="9">
    <source>
        <dbReference type="ARBA" id="ARBA00023180"/>
    </source>
</evidence>
<dbReference type="PANTHER" id="PTHR45695:SF20">
    <property type="entry name" value="PYROGLUTAMYLATED RFAMIDE PEPTIDE RECEPTOR"/>
    <property type="match status" value="1"/>
</dbReference>
<evidence type="ECO:0000256" key="11">
    <source>
        <dbReference type="ARBA" id="ARBA00059793"/>
    </source>
</evidence>
<reference evidence="19" key="3">
    <citation type="submission" date="2025-09" db="UniProtKB">
        <authorList>
            <consortium name="Ensembl"/>
        </authorList>
    </citation>
    <scope>IDENTIFICATION</scope>
    <source>
        <strain evidence="19">Brown Norway</strain>
    </source>
</reference>
<dbReference type="GO" id="GO:0004983">
    <property type="term" value="F:neuropeptide Y receptor activity"/>
    <property type="evidence" value="ECO:0007669"/>
    <property type="project" value="InterPro"/>
</dbReference>
<evidence type="ECO:0000313" key="21">
    <source>
        <dbReference type="RGD" id="1560028"/>
    </source>
</evidence>
<dbReference type="PRINTS" id="PR01012">
    <property type="entry name" value="NRPEPTIDEYR"/>
</dbReference>
<keyword evidence="7" id="KW-0472">Membrane</keyword>
<dbReference type="GeneID" id="500157"/>
<keyword evidence="3" id="KW-1003">Cell membrane</keyword>
<dbReference type="InterPro" id="IPR000276">
    <property type="entry name" value="GPCR_Rhodpsn"/>
</dbReference>
<reference evidence="19" key="2">
    <citation type="submission" date="2025-08" db="UniProtKB">
        <authorList>
            <consortium name="Ensembl"/>
        </authorList>
    </citation>
    <scope>IDENTIFICATION</scope>
    <source>
        <strain evidence="19">Brown Norway</strain>
    </source>
</reference>
<dbReference type="PROSITE" id="PS50262">
    <property type="entry name" value="G_PROTEIN_RECEP_F1_2"/>
    <property type="match status" value="1"/>
</dbReference>
<dbReference type="KEGG" id="rno:500157"/>
<keyword evidence="10 17" id="KW-0807">Transducer</keyword>
<comment type="similarity">
    <text evidence="2 17">Belongs to the G-protein coupled receptor 1 family.</text>
</comment>
<evidence type="ECO:0000256" key="15">
    <source>
        <dbReference type="ARBA" id="ARBA00082019"/>
    </source>
</evidence>
<evidence type="ECO:0000256" key="8">
    <source>
        <dbReference type="ARBA" id="ARBA00023170"/>
    </source>
</evidence>
<evidence type="ECO:0000256" key="10">
    <source>
        <dbReference type="ARBA" id="ARBA00023224"/>
    </source>
</evidence>
<accession>A0A8I6AD76</accession>
<evidence type="ECO:0000256" key="17">
    <source>
        <dbReference type="RuleBase" id="RU000688"/>
    </source>
</evidence>
<dbReference type="OrthoDB" id="9979846at2759"/>
<evidence type="ECO:0000256" key="13">
    <source>
        <dbReference type="ARBA" id="ARBA00079726"/>
    </source>
</evidence>
<dbReference type="Reactome" id="R-RNO-416476">
    <property type="pathway name" value="G alpha (q) signalling events"/>
</dbReference>
<comment type="function">
    <text evidence="11">Receptor for the orexigenic neuropeptide QRFP. The activity of this receptor is mediated by G proteins that modulate adenylate cyclase activity and intracellular calcium levels.</text>
</comment>
<evidence type="ECO:0000313" key="20">
    <source>
        <dbReference type="Proteomes" id="UP000002494"/>
    </source>
</evidence>
<dbReference type="Ensembl" id="ENSRNOT00000103614.2">
    <property type="protein sequence ID" value="ENSRNOP00000090134.1"/>
    <property type="gene ID" value="ENSRNOG00000006782.8"/>
</dbReference>
<dbReference type="GO" id="GO:0032870">
    <property type="term" value="P:cellular response to hormone stimulus"/>
    <property type="evidence" value="ECO:0000318"/>
    <property type="project" value="GO_Central"/>
</dbReference>
<keyword evidence="9" id="KW-0325">Glycoprotein</keyword>
<evidence type="ECO:0000256" key="1">
    <source>
        <dbReference type="ARBA" id="ARBA00004651"/>
    </source>
</evidence>
<reference evidence="19" key="1">
    <citation type="submission" date="2024-01" db="EMBL/GenBank/DDBJ databases">
        <title>GRCr8: a new rat reference genome assembly contstructed from accurate long reads and long range scaffolding.</title>
        <authorList>
            <person name="Doris P.A."/>
            <person name="Kalbfleisch T."/>
            <person name="Li K."/>
            <person name="Howe K."/>
            <person name="Wood J."/>
        </authorList>
    </citation>
    <scope>NUCLEOTIDE SEQUENCE [LARGE SCALE GENOMIC DNA]</scope>
    <source>
        <strain evidence="19">Brown Norway</strain>
    </source>
</reference>
<dbReference type="SUPFAM" id="SSF81321">
    <property type="entry name" value="Family A G protein-coupled receptor-like"/>
    <property type="match status" value="1"/>
</dbReference>